<keyword evidence="3" id="KW-1185">Reference proteome</keyword>
<accession>A0A5B8XYU6</accession>
<evidence type="ECO:0000256" key="1">
    <source>
        <dbReference type="SAM" id="SignalP"/>
    </source>
</evidence>
<dbReference type="OrthoDB" id="5750169at2"/>
<name>A0A4Y6PLT6_PERCE</name>
<dbReference type="AlphaFoldDB" id="A0A4Y6PLT6"/>
<feature type="signal peptide" evidence="1">
    <location>
        <begin position="1"/>
        <end position="23"/>
    </location>
</feature>
<protein>
    <recommendedName>
        <fullName evidence="4">DUF3352 domain-containing protein</fullName>
    </recommendedName>
</protein>
<accession>A0A4Y6PLT6</accession>
<organism evidence="2 3">
    <name type="scientific">Persicimonas caeni</name>
    <dbReference type="NCBI Taxonomy" id="2292766"/>
    <lineage>
        <taxon>Bacteria</taxon>
        <taxon>Deltaproteobacteria</taxon>
        <taxon>Bradymonadales</taxon>
        <taxon>Bradymonadaceae</taxon>
        <taxon>Persicimonas</taxon>
    </lineage>
</organism>
<proteinExistence type="predicted"/>
<dbReference type="RefSeq" id="WP_141195709.1">
    <property type="nucleotide sequence ID" value="NZ_CP041186.1"/>
</dbReference>
<sequence length="578" mass="63390">MIRRLLLLSSVFCLLAVGSFGCASSPDKKDKALTAAEDRVPAYFEEIPATTPYVFTSLEPFPMEVLEPYMKTYAEMYDSLSQQMKQQQQQYNYQPQRDPGEEFMLALFEELSKARSIEGYKQLGLSTRPQAAIYGIGWFPVMRVSLGNAKAFEGMLSRLETKAGLEVQMRQVAKQTYRQYDIEDEIKIALAITDSELIVGFAPTQAFDEFVAYMLGQKKPARSLADVNVIQDIQAKYSLLPYAVGYADIVGIAGAATGAAPADEITASMLQAIDYKAPQMTEVCRGEYMSIFEKMPRVVMGYTELSPELMEVTAVLETEGGFAKDLAQTAAPMPAYSSDLVDKSFFAVGLGVDVQKMIGFLNNQAARINQDPFQCPDFAQWNQAAQQATMYSQLVPPFVSSLRGAMAVVTDVQLDQQSFQPQSFDAVALVESGDPMTLLSQMQMYIPHIQGLSLKPNGVPSALKAVPDAPWLQSPHMAMDKDTLAASAGVGMQDEMAVLLEGKNAAGAEDTPLMLIAYDYGKFMDKLAPMYGMGGANPMGGMFSSMQKMFGTFVGEVDATDDGIVLRYRLNMFPPQGN</sequence>
<dbReference type="EMBL" id="CP041186">
    <property type="protein sequence ID" value="QDG49210.1"/>
    <property type="molecule type" value="Genomic_DNA"/>
</dbReference>
<keyword evidence="1" id="KW-0732">Signal</keyword>
<evidence type="ECO:0008006" key="4">
    <source>
        <dbReference type="Google" id="ProtNLM"/>
    </source>
</evidence>
<evidence type="ECO:0000313" key="2">
    <source>
        <dbReference type="EMBL" id="QDG49210.1"/>
    </source>
</evidence>
<gene>
    <name evidence="2" type="ORF">FIV42_00180</name>
</gene>
<reference evidence="2 3" key="1">
    <citation type="submission" date="2019-06" db="EMBL/GenBank/DDBJ databases">
        <title>Persicimonas caeni gen. nov., sp. nov., a predatory bacterium isolated from solar saltern.</title>
        <authorList>
            <person name="Wang S."/>
        </authorList>
    </citation>
    <scope>NUCLEOTIDE SEQUENCE [LARGE SCALE GENOMIC DNA]</scope>
    <source>
        <strain evidence="2 3">YN101</strain>
    </source>
</reference>
<feature type="chain" id="PRO_5030106032" description="DUF3352 domain-containing protein" evidence="1">
    <location>
        <begin position="24"/>
        <end position="578"/>
    </location>
</feature>
<evidence type="ECO:0000313" key="3">
    <source>
        <dbReference type="Proteomes" id="UP000315995"/>
    </source>
</evidence>
<dbReference type="PROSITE" id="PS51257">
    <property type="entry name" value="PROKAR_LIPOPROTEIN"/>
    <property type="match status" value="1"/>
</dbReference>
<dbReference type="Proteomes" id="UP000315995">
    <property type="component" value="Chromosome"/>
</dbReference>